<proteinExistence type="predicted"/>
<keyword evidence="3" id="KW-1185">Reference proteome</keyword>
<evidence type="ECO:0000256" key="1">
    <source>
        <dbReference type="SAM" id="MobiDB-lite"/>
    </source>
</evidence>
<accession>A0A448X9I4</accession>
<feature type="compositionally biased region" description="Low complexity" evidence="1">
    <location>
        <begin position="83"/>
        <end position="92"/>
    </location>
</feature>
<dbReference type="Proteomes" id="UP000784294">
    <property type="component" value="Unassembled WGS sequence"/>
</dbReference>
<evidence type="ECO:0000313" key="3">
    <source>
        <dbReference type="Proteomes" id="UP000784294"/>
    </source>
</evidence>
<organism evidence="2 3">
    <name type="scientific">Protopolystoma xenopodis</name>
    <dbReference type="NCBI Taxonomy" id="117903"/>
    <lineage>
        <taxon>Eukaryota</taxon>
        <taxon>Metazoa</taxon>
        <taxon>Spiralia</taxon>
        <taxon>Lophotrochozoa</taxon>
        <taxon>Platyhelminthes</taxon>
        <taxon>Monogenea</taxon>
        <taxon>Polyopisthocotylea</taxon>
        <taxon>Polystomatidea</taxon>
        <taxon>Polystomatidae</taxon>
        <taxon>Protopolystoma</taxon>
    </lineage>
</organism>
<protein>
    <submittedName>
        <fullName evidence="2">Uncharacterized protein</fullName>
    </submittedName>
</protein>
<dbReference type="EMBL" id="CAAALY010123533">
    <property type="protein sequence ID" value="VEL31527.1"/>
    <property type="molecule type" value="Genomic_DNA"/>
</dbReference>
<reference evidence="2" key="1">
    <citation type="submission" date="2018-11" db="EMBL/GenBank/DDBJ databases">
        <authorList>
            <consortium name="Pathogen Informatics"/>
        </authorList>
    </citation>
    <scope>NUCLEOTIDE SEQUENCE</scope>
</reference>
<comment type="caution">
    <text evidence="2">The sequence shown here is derived from an EMBL/GenBank/DDBJ whole genome shotgun (WGS) entry which is preliminary data.</text>
</comment>
<evidence type="ECO:0000313" key="2">
    <source>
        <dbReference type="EMBL" id="VEL31527.1"/>
    </source>
</evidence>
<feature type="region of interest" description="Disordered" evidence="1">
    <location>
        <begin position="70"/>
        <end position="92"/>
    </location>
</feature>
<feature type="non-terminal residue" evidence="2">
    <location>
        <position position="92"/>
    </location>
</feature>
<dbReference type="AlphaFoldDB" id="A0A448X9I4"/>
<name>A0A448X9I4_9PLAT</name>
<gene>
    <name evidence="2" type="ORF">PXEA_LOCUS24967</name>
</gene>
<sequence length="92" mass="9618">MYAVYSLISIQSIGEASCPLHLSHCSLSVGQADQCGCQSQADDADLFAISRLISPRASPPTATTERRLSGLDLFSSPDPPLPLLVSTSPTGV</sequence>